<evidence type="ECO:0000313" key="1">
    <source>
        <dbReference type="EMBL" id="PHN02235.1"/>
    </source>
</evidence>
<name>A0A2D0N159_FLAN2</name>
<comment type="caution">
    <text evidence="1">The sequence shown here is derived from an EMBL/GenBank/DDBJ whole genome shotgun (WGS) entry which is preliminary data.</text>
</comment>
<dbReference type="Proteomes" id="UP000223913">
    <property type="component" value="Unassembled WGS sequence"/>
</dbReference>
<keyword evidence="2" id="KW-1185">Reference proteome</keyword>
<gene>
    <name evidence="1" type="ORF">CRP01_33415</name>
</gene>
<accession>A0A2D0N159</accession>
<reference evidence="1 2" key="1">
    <citation type="submission" date="2017-10" db="EMBL/GenBank/DDBJ databases">
        <title>The draft genome sequence of Lewinella nigricans NBRC 102662.</title>
        <authorList>
            <person name="Wang K."/>
        </authorList>
    </citation>
    <scope>NUCLEOTIDE SEQUENCE [LARGE SCALE GENOMIC DNA]</scope>
    <source>
        <strain evidence="1 2">NBRC 102662</strain>
    </source>
</reference>
<protein>
    <submittedName>
        <fullName evidence="1">Uncharacterized protein</fullName>
    </submittedName>
</protein>
<dbReference type="EMBL" id="PDUD01000043">
    <property type="protein sequence ID" value="PHN02235.1"/>
    <property type="molecule type" value="Genomic_DNA"/>
</dbReference>
<evidence type="ECO:0000313" key="2">
    <source>
        <dbReference type="Proteomes" id="UP000223913"/>
    </source>
</evidence>
<organism evidence="1 2">
    <name type="scientific">Flavilitoribacter nigricans (strain ATCC 23147 / DSM 23189 / NBRC 102662 / NCIMB 1420 / SS-2)</name>
    <name type="common">Lewinella nigricans</name>
    <dbReference type="NCBI Taxonomy" id="1122177"/>
    <lineage>
        <taxon>Bacteria</taxon>
        <taxon>Pseudomonadati</taxon>
        <taxon>Bacteroidota</taxon>
        <taxon>Saprospiria</taxon>
        <taxon>Saprospirales</taxon>
        <taxon>Lewinellaceae</taxon>
        <taxon>Flavilitoribacter</taxon>
    </lineage>
</organism>
<dbReference type="AlphaFoldDB" id="A0A2D0N159"/>
<proteinExistence type="predicted"/>
<sequence length="69" mass="8301">MAPYTNIMENKDDGKRFEIFSNYFPSQKMDRKRQDAIPVLHLPSEPKQLNVWKFLLFSAGAWWKLNLWL</sequence>